<proteinExistence type="predicted"/>
<evidence type="ECO:0008006" key="4">
    <source>
        <dbReference type="Google" id="ProtNLM"/>
    </source>
</evidence>
<dbReference type="Gramene" id="KMS97454">
    <property type="protein sequence ID" value="KMS97454"/>
    <property type="gene ID" value="BVRB_5g126860"/>
</dbReference>
<feature type="chain" id="PRO_5005294620" description="CCZ1/INTU/HSP4 first Longin domain-containing protein" evidence="1">
    <location>
        <begin position="20"/>
        <end position="724"/>
    </location>
</feature>
<protein>
    <recommendedName>
        <fullName evidence="4">CCZ1/INTU/HSP4 first Longin domain-containing protein</fullName>
    </recommendedName>
</protein>
<gene>
    <name evidence="2" type="ORF">BVRB_5g126860</name>
</gene>
<dbReference type="Proteomes" id="UP000035740">
    <property type="component" value="Unassembled WGS sequence"/>
</dbReference>
<dbReference type="OMA" id="LECYYLL"/>
<name>A0A0J8B863_BETVV</name>
<dbReference type="ExpressionAtlas" id="A0A0J8B863">
    <property type="expression patterns" value="baseline"/>
</dbReference>
<keyword evidence="1" id="KW-0732">Signal</keyword>
<evidence type="ECO:0000313" key="3">
    <source>
        <dbReference type="Proteomes" id="UP000035740"/>
    </source>
</evidence>
<reference evidence="2 3" key="1">
    <citation type="journal article" date="2014" name="Nature">
        <title>The genome of the recently domesticated crop plant sugar beet (Beta vulgaris).</title>
        <authorList>
            <person name="Dohm J.C."/>
            <person name="Minoche A.E."/>
            <person name="Holtgrawe D."/>
            <person name="Capella-Gutierrez S."/>
            <person name="Zakrzewski F."/>
            <person name="Tafer H."/>
            <person name="Rupp O."/>
            <person name="Sorensen T.R."/>
            <person name="Stracke R."/>
            <person name="Reinhardt R."/>
            <person name="Goesmann A."/>
            <person name="Kraft T."/>
            <person name="Schulz B."/>
            <person name="Stadler P.F."/>
            <person name="Schmidt T."/>
            <person name="Gabaldon T."/>
            <person name="Lehrach H."/>
            <person name="Weisshaar B."/>
            <person name="Himmelbauer H."/>
        </authorList>
    </citation>
    <scope>NUCLEOTIDE SEQUENCE [LARGE SCALE GENOMIC DNA]</scope>
    <source>
        <tissue evidence="2">Taproot</tissue>
    </source>
</reference>
<dbReference type="OrthoDB" id="1906673at2759"/>
<keyword evidence="3" id="KW-1185">Reference proteome</keyword>
<evidence type="ECO:0000256" key="1">
    <source>
        <dbReference type="SAM" id="SignalP"/>
    </source>
</evidence>
<accession>A0A0J8B863</accession>
<sequence>MVLLFFVLDLRTLSPPLLSQVKQCLLELANLYALSAPTLNLKRHNSDSSLDDRIGLCYLRRSAVSSFDEFKTAYCPRGRSFNLRDFHYAVHHLPSDSYLPLLPEDSGSFLLRDVEFSSILSNEVFYCAGSEEIEKKVILVSSCLVANMDSKNKTTLLDAADKCISVEFVFLEQKSSQLSDISEKMNEFRGQIYELENCSFNAYLPDVQVLNGLAKRWLRELKENTVLLQAHFLFQRSISGSMNRICCRLCDSTNQILDRVNPLEAHRCLGVRRDDRDGHGFEDCLFSHVKKHDMELDSTDNHSTNAGENGLLTKASQQCWKDLCHVPSTIIFNIIERTSLALLSEGGDRRKDRGLLPYSRRNPEMKITGGTCRAASEASCLKSSASVLYHPILQTGIMIGRPYFVIPSVVQESDTAPEDSDTCQLNNRLFQGLSRALYSMDQGLVCWSFCNLEIMSETEFTYYYILLPSDSGLMLLRRLVGAEEILPFPDVNMNDSSTTEEIDCCIQQCLLDVELRDYNPVQHSGGFHQKLNQLVEESLQPGQVAPVISTTPSTSTCLDDVAVLLQPSLVRNIATLPREDLVALSGRETAAVAVQTCASDQADEDDKGIASLAHEWEQKIVGGIPRMGSALADPNLEKARASLPTSHRTLDTRTSNILQRLGNPELIKTKAKTHKILKGFATHGNGTTNNHFSVDVDAVDQGSNTTSNLMKPTFQRLKRKQRLE</sequence>
<evidence type="ECO:0000313" key="2">
    <source>
        <dbReference type="EMBL" id="KMS97454.1"/>
    </source>
</evidence>
<organism evidence="2 3">
    <name type="scientific">Beta vulgaris subsp. vulgaris</name>
    <name type="common">Beet</name>
    <dbReference type="NCBI Taxonomy" id="3555"/>
    <lineage>
        <taxon>Eukaryota</taxon>
        <taxon>Viridiplantae</taxon>
        <taxon>Streptophyta</taxon>
        <taxon>Embryophyta</taxon>
        <taxon>Tracheophyta</taxon>
        <taxon>Spermatophyta</taxon>
        <taxon>Magnoliopsida</taxon>
        <taxon>eudicotyledons</taxon>
        <taxon>Gunneridae</taxon>
        <taxon>Pentapetalae</taxon>
        <taxon>Caryophyllales</taxon>
        <taxon>Chenopodiaceae</taxon>
        <taxon>Betoideae</taxon>
        <taxon>Beta</taxon>
    </lineage>
</organism>
<feature type="signal peptide" evidence="1">
    <location>
        <begin position="1"/>
        <end position="19"/>
    </location>
</feature>
<dbReference type="PANTHER" id="PTHR38390">
    <property type="entry name" value="OS01G0103900 PROTEIN"/>
    <property type="match status" value="1"/>
</dbReference>
<dbReference type="EMBL" id="KQ090316">
    <property type="protein sequence ID" value="KMS97454.1"/>
    <property type="molecule type" value="Genomic_DNA"/>
</dbReference>
<dbReference type="PANTHER" id="PTHR38390:SF2">
    <property type="entry name" value="OS01G0103900 PROTEIN"/>
    <property type="match status" value="1"/>
</dbReference>
<dbReference type="AlphaFoldDB" id="A0A0J8B863"/>